<dbReference type="EMBL" id="JFYZ01000023">
    <property type="protein sequence ID" value="EZP79732.1"/>
    <property type="molecule type" value="Genomic_DNA"/>
</dbReference>
<organism evidence="3 4">
    <name type="scientific">Novosphingobium resinovorum</name>
    <dbReference type="NCBI Taxonomy" id="158500"/>
    <lineage>
        <taxon>Bacteria</taxon>
        <taxon>Pseudomonadati</taxon>
        <taxon>Pseudomonadota</taxon>
        <taxon>Alphaproteobacteria</taxon>
        <taxon>Sphingomonadales</taxon>
        <taxon>Sphingomonadaceae</taxon>
        <taxon>Novosphingobium</taxon>
    </lineage>
</organism>
<keyword evidence="5" id="KW-1185">Reference proteome</keyword>
<dbReference type="eggNOG" id="ENOG5032ZSW">
    <property type="taxonomic scope" value="Bacteria"/>
</dbReference>
<feature type="transmembrane region" description="Helical" evidence="1">
    <location>
        <begin position="12"/>
        <end position="34"/>
    </location>
</feature>
<evidence type="ECO:0000313" key="3">
    <source>
        <dbReference type="EMBL" id="EZP79732.1"/>
    </source>
</evidence>
<sequence>MLHLKTAKLARWQVRLLCWGCAALWISGVAWLLLHNFIQVQSDFGPEANPLEPWMLRIHGAAMQIVLLGLGSLLVVHVWRGWTYRSQRALGISLLSVAGLLIVSGFLLYYVGDEDWRGVASTVHWIVGILALPMFLLHYFQGKRIRRG</sequence>
<evidence type="ECO:0000256" key="1">
    <source>
        <dbReference type="SAM" id="Phobius"/>
    </source>
</evidence>
<evidence type="ECO:0000313" key="2">
    <source>
        <dbReference type="EMBL" id="AOR79317.1"/>
    </source>
</evidence>
<accession>A0A031JTN5</accession>
<feature type="transmembrane region" description="Helical" evidence="1">
    <location>
        <begin position="123"/>
        <end position="140"/>
    </location>
</feature>
<name>A0A031JTN5_9SPHN</name>
<keyword evidence="1" id="KW-1133">Transmembrane helix</keyword>
<protein>
    <recommendedName>
        <fullName evidence="6">DUF4405 domain-containing protein</fullName>
    </recommendedName>
</protein>
<gene>
    <name evidence="2" type="ORF">BES08_20920</name>
    <name evidence="3" type="ORF">BV97_03890</name>
</gene>
<reference evidence="3 4" key="1">
    <citation type="submission" date="2014-03" db="EMBL/GenBank/DDBJ databases">
        <title>Whole genome sequence of Novosphingobium resinovorum KF1.</title>
        <authorList>
            <person name="Gan H.M."/>
            <person name="Gan H.Y."/>
            <person name="Chew T.H."/>
            <person name="Savka M.A."/>
        </authorList>
    </citation>
    <scope>NUCLEOTIDE SEQUENCE [LARGE SCALE GENOMIC DNA]</scope>
    <source>
        <strain evidence="3 4">KF1</strain>
    </source>
</reference>
<reference evidence="5" key="3">
    <citation type="journal article" date="2017" name="J. Biotechnol.">
        <title>Complete genome sequence of Novosphingobium resinovorum SA1, a versatile xenobiotic-degrading bacterium capable of utilizing sulfanilic acid.</title>
        <authorList>
            <person name="Hegedus B."/>
            <person name="Kos P.B."/>
            <person name="Balint B."/>
            <person name="Maroti G."/>
            <person name="Gan H.M."/>
            <person name="Perei K."/>
            <person name="Rakhely G."/>
        </authorList>
    </citation>
    <scope>NUCLEOTIDE SEQUENCE [LARGE SCALE GENOMIC DNA]</scope>
    <source>
        <strain evidence="5">SA1</strain>
    </source>
</reference>
<dbReference type="AlphaFoldDB" id="A0A031JTN5"/>
<proteinExistence type="predicted"/>
<dbReference type="KEGG" id="nre:BES08_20920"/>
<keyword evidence="2" id="KW-0614">Plasmid</keyword>
<evidence type="ECO:0008006" key="6">
    <source>
        <dbReference type="Google" id="ProtNLM"/>
    </source>
</evidence>
<keyword evidence="1" id="KW-0472">Membrane</keyword>
<dbReference type="EMBL" id="CP017076">
    <property type="protein sequence ID" value="AOR79317.1"/>
    <property type="molecule type" value="Genomic_DNA"/>
</dbReference>
<evidence type="ECO:0000313" key="4">
    <source>
        <dbReference type="Proteomes" id="UP000024329"/>
    </source>
</evidence>
<reference evidence="2" key="2">
    <citation type="submission" date="2016-08" db="EMBL/GenBank/DDBJ databases">
        <authorList>
            <person name="Seilhamer J.J."/>
        </authorList>
    </citation>
    <scope>NUCLEOTIDE SEQUENCE [LARGE SCALE GENOMIC DNA]</scope>
    <source>
        <strain evidence="2">SA1</strain>
        <plasmid evidence="2">pSA1</plasmid>
    </source>
</reference>
<geneLocation type="plasmid" evidence="2 5">
    <name>pSA1</name>
</geneLocation>
<dbReference type="PATRIC" id="fig|158500.4.peg.3961"/>
<dbReference type="Proteomes" id="UP000024329">
    <property type="component" value="Unassembled WGS sequence"/>
</dbReference>
<dbReference type="OrthoDB" id="7506878at2"/>
<keyword evidence="1" id="KW-0812">Transmembrane</keyword>
<feature type="transmembrane region" description="Helical" evidence="1">
    <location>
        <begin position="54"/>
        <end position="78"/>
    </location>
</feature>
<dbReference type="Proteomes" id="UP000094626">
    <property type="component" value="Plasmid pSA1"/>
</dbReference>
<dbReference type="RefSeq" id="WP_036527972.1">
    <property type="nucleotide sequence ID" value="NZ_CP017076.1"/>
</dbReference>
<feature type="transmembrane region" description="Helical" evidence="1">
    <location>
        <begin position="90"/>
        <end position="111"/>
    </location>
</feature>
<evidence type="ECO:0000313" key="5">
    <source>
        <dbReference type="Proteomes" id="UP000094626"/>
    </source>
</evidence>